<evidence type="ECO:0000313" key="1">
    <source>
        <dbReference type="EMBL" id="RGE84516.1"/>
    </source>
</evidence>
<organism evidence="1 2">
    <name type="scientific">Sellimonas intestinalis</name>
    <dbReference type="NCBI Taxonomy" id="1653434"/>
    <lineage>
        <taxon>Bacteria</taxon>
        <taxon>Bacillati</taxon>
        <taxon>Bacillota</taxon>
        <taxon>Clostridia</taxon>
        <taxon>Lachnospirales</taxon>
        <taxon>Lachnospiraceae</taxon>
        <taxon>Sellimonas</taxon>
    </lineage>
</organism>
<dbReference type="OrthoDB" id="2065977at2"/>
<comment type="caution">
    <text evidence="1">The sequence shown here is derived from an EMBL/GenBank/DDBJ whole genome shotgun (WGS) entry which is preliminary data.</text>
</comment>
<dbReference type="EMBL" id="QVLX01000015">
    <property type="protein sequence ID" value="RGE84516.1"/>
    <property type="molecule type" value="Genomic_DNA"/>
</dbReference>
<protein>
    <submittedName>
        <fullName evidence="1">Uncharacterized protein</fullName>
    </submittedName>
</protein>
<proteinExistence type="predicted"/>
<sequence>MTPDVNCNIINFPNCGNEMVIQNEDGSYTVLINAKLSNIGRLNAYKHALKHIFENDFEKYDVQEIECEAHGMSYK</sequence>
<dbReference type="RefSeq" id="WP_117493883.1">
    <property type="nucleotide sequence ID" value="NZ_JBKXQI010000001.1"/>
</dbReference>
<reference evidence="1 2" key="1">
    <citation type="submission" date="2018-08" db="EMBL/GenBank/DDBJ databases">
        <title>A genome reference for cultivated species of the human gut microbiota.</title>
        <authorList>
            <person name="Zou Y."/>
            <person name="Xue W."/>
            <person name="Luo G."/>
        </authorList>
    </citation>
    <scope>NUCLEOTIDE SEQUENCE [LARGE SCALE GENOMIC DNA]</scope>
    <source>
        <strain evidence="1 2">AF37-2AT</strain>
    </source>
</reference>
<name>A0A3E3JYZ5_9FIRM</name>
<dbReference type="AlphaFoldDB" id="A0A3E3JYZ5"/>
<dbReference type="Proteomes" id="UP000261080">
    <property type="component" value="Unassembled WGS sequence"/>
</dbReference>
<accession>A0A3E3JYZ5</accession>
<gene>
    <name evidence="1" type="ORF">DW016_15290</name>
</gene>
<evidence type="ECO:0000313" key="2">
    <source>
        <dbReference type="Proteomes" id="UP000261080"/>
    </source>
</evidence>
<keyword evidence="2" id="KW-1185">Reference proteome</keyword>